<protein>
    <submittedName>
        <fullName evidence="2">D-psicose/D-tagatose/L-ribulose 3-epimerase</fullName>
    </submittedName>
</protein>
<dbReference type="PANTHER" id="PTHR12110">
    <property type="entry name" value="HYDROXYPYRUVATE ISOMERASE"/>
    <property type="match status" value="1"/>
</dbReference>
<keyword evidence="3" id="KW-1185">Reference proteome</keyword>
<accession>A0A1H7DR87</accession>
<dbReference type="AlphaFoldDB" id="A0A1H7DR87"/>
<organism evidence="2 3">
    <name type="scientific">Cribrihabitans marinus</name>
    <dbReference type="NCBI Taxonomy" id="1227549"/>
    <lineage>
        <taxon>Bacteria</taxon>
        <taxon>Pseudomonadati</taxon>
        <taxon>Pseudomonadota</taxon>
        <taxon>Alphaproteobacteria</taxon>
        <taxon>Rhodobacterales</taxon>
        <taxon>Paracoccaceae</taxon>
        <taxon>Cribrihabitans</taxon>
    </lineage>
</organism>
<dbReference type="Gene3D" id="3.20.20.150">
    <property type="entry name" value="Divalent-metal-dependent TIM barrel enzymes"/>
    <property type="match status" value="1"/>
</dbReference>
<dbReference type="EMBL" id="FNYD01000013">
    <property type="protein sequence ID" value="SEK04321.1"/>
    <property type="molecule type" value="Genomic_DNA"/>
</dbReference>
<dbReference type="PANTHER" id="PTHR12110:SF41">
    <property type="entry name" value="INOSOSE DEHYDRATASE"/>
    <property type="match status" value="1"/>
</dbReference>
<dbReference type="InterPro" id="IPR036237">
    <property type="entry name" value="Xyl_isomerase-like_sf"/>
</dbReference>
<dbReference type="STRING" id="1227549.SAMN05444007_11327"/>
<gene>
    <name evidence="2" type="ORF">SAMN05444007_11327</name>
</gene>
<feature type="domain" description="Xylose isomerase-like TIM barrel" evidence="1">
    <location>
        <begin position="23"/>
        <end position="252"/>
    </location>
</feature>
<dbReference type="OrthoDB" id="9801426at2"/>
<evidence type="ECO:0000259" key="1">
    <source>
        <dbReference type="Pfam" id="PF01261"/>
    </source>
</evidence>
<dbReference type="InterPro" id="IPR050312">
    <property type="entry name" value="IolE/XylAMocC-like"/>
</dbReference>
<dbReference type="RefSeq" id="WP_092370641.1">
    <property type="nucleotide sequence ID" value="NZ_BMGV01000012.1"/>
</dbReference>
<dbReference type="InterPro" id="IPR013022">
    <property type="entry name" value="Xyl_isomerase-like_TIM-brl"/>
</dbReference>
<proteinExistence type="predicted"/>
<name>A0A1H7DR87_9RHOB</name>
<dbReference type="Proteomes" id="UP000199379">
    <property type="component" value="Unassembled WGS sequence"/>
</dbReference>
<reference evidence="2 3" key="1">
    <citation type="submission" date="2016-10" db="EMBL/GenBank/DDBJ databases">
        <authorList>
            <person name="de Groot N.N."/>
        </authorList>
    </citation>
    <scope>NUCLEOTIDE SEQUENCE [LARGE SCALE GENOMIC DNA]</scope>
    <source>
        <strain evidence="2 3">DSM 29340</strain>
    </source>
</reference>
<dbReference type="Pfam" id="PF01261">
    <property type="entry name" value="AP_endonuc_2"/>
    <property type="match status" value="1"/>
</dbReference>
<sequence length="280" mass="29498">MLAGFNLLLWTTHLTDDLLGQCAAIKAAGYDGVEVPVFEGDPAHYASLARKLDDLGLRRTAVGVVQSPEANPMAAEARHRQAGVDHLNWMVDCCAALGAEVLCGPFHQPLATFSGTGPTGQELAHLAEAHRAMAAHAEGSGVALSVEPLNRFECYALNTLEQSSDLVAAVGAEGYGCLFDTFHANIEEKDVGAAIHAAGSAINHVHFSENDRGTPGAGHVDFAEASAALKAVGYDGWIVIEAFGQALPDLAAATRVWRPLFGHEDEVVAAGIDVIRRNWG</sequence>
<dbReference type="SUPFAM" id="SSF51658">
    <property type="entry name" value="Xylose isomerase-like"/>
    <property type="match status" value="1"/>
</dbReference>
<evidence type="ECO:0000313" key="2">
    <source>
        <dbReference type="EMBL" id="SEK04321.1"/>
    </source>
</evidence>
<evidence type="ECO:0000313" key="3">
    <source>
        <dbReference type="Proteomes" id="UP000199379"/>
    </source>
</evidence>